<proteinExistence type="predicted"/>
<accession>A0A3M3X9R5</accession>
<comment type="caution">
    <text evidence="1">The sequence shown here is derived from an EMBL/GenBank/DDBJ whole genome shotgun (WGS) entry which is preliminary data.</text>
</comment>
<evidence type="ECO:0000313" key="1">
    <source>
        <dbReference type="EMBL" id="RMO66153.1"/>
    </source>
</evidence>
<dbReference type="Proteomes" id="UP000275613">
    <property type="component" value="Unassembled WGS sequence"/>
</dbReference>
<reference evidence="1 2" key="1">
    <citation type="submission" date="2018-08" db="EMBL/GenBank/DDBJ databases">
        <title>Recombination of ecologically and evolutionarily significant loci maintains genetic cohesion in the Pseudomonas syringae species complex.</title>
        <authorList>
            <person name="Dillon M."/>
            <person name="Thakur S."/>
            <person name="Almeida R.N.D."/>
            <person name="Weir B.S."/>
            <person name="Guttman D.S."/>
        </authorList>
    </citation>
    <scope>NUCLEOTIDE SEQUENCE [LARGE SCALE GENOMIC DNA]</scope>
    <source>
        <strain evidence="1 2">ICMP 4316</strain>
    </source>
</reference>
<dbReference type="AlphaFoldDB" id="A0A3M3X9R5"/>
<dbReference type="EMBL" id="RBPV01000028">
    <property type="protein sequence ID" value="RMO66153.1"/>
    <property type="molecule type" value="Genomic_DNA"/>
</dbReference>
<gene>
    <name evidence="1" type="ORF">ALQ39_200156</name>
</gene>
<name>A0A3M3X9R5_PSEA0</name>
<organism evidence="1 2">
    <name type="scientific">Pseudomonas amygdali pv. eriobotryae</name>
    <dbReference type="NCBI Taxonomy" id="129137"/>
    <lineage>
        <taxon>Bacteria</taxon>
        <taxon>Pseudomonadati</taxon>
        <taxon>Pseudomonadota</taxon>
        <taxon>Gammaproteobacteria</taxon>
        <taxon>Pseudomonadales</taxon>
        <taxon>Pseudomonadaceae</taxon>
        <taxon>Pseudomonas</taxon>
        <taxon>Pseudomonas amygdali</taxon>
    </lineage>
</organism>
<sequence length="207" mass="22684">MLISCPTLNCTLCWPETAPALWLFRLSALSSNAPLASKRPLPLLSNWPTVAVSSPRLESSALRLSSVAALSSTPVAEIRPRRLVSNWATRTIKALSLITEPSVLSSVVAASVKPLALEILPLWLLTTFRFFSSNWPGALIRPPWLVSRPLLRSRLTSLLPYSRPSLVWFRPVTTAVRAMALAIRPASLLLTSPAFSWSAPVLVRRPS</sequence>
<protein>
    <submittedName>
        <fullName evidence="1">Uncharacterized protein</fullName>
    </submittedName>
</protein>
<evidence type="ECO:0000313" key="2">
    <source>
        <dbReference type="Proteomes" id="UP000275613"/>
    </source>
</evidence>